<keyword evidence="1" id="KW-1133">Transmembrane helix</keyword>
<accession>A0ABN8TMA8</accession>
<protein>
    <submittedName>
        <fullName evidence="2">Uncharacterized protein</fullName>
    </submittedName>
</protein>
<organism evidence="2 3">
    <name type="scientific">Vibrio aestuarianus</name>
    <dbReference type="NCBI Taxonomy" id="28171"/>
    <lineage>
        <taxon>Bacteria</taxon>
        <taxon>Pseudomonadati</taxon>
        <taxon>Pseudomonadota</taxon>
        <taxon>Gammaproteobacteria</taxon>
        <taxon>Vibrionales</taxon>
        <taxon>Vibrionaceae</taxon>
        <taxon>Vibrio</taxon>
    </lineage>
</organism>
<dbReference type="EMBL" id="CALYLK010000001">
    <property type="protein sequence ID" value="CAH8190918.1"/>
    <property type="molecule type" value="Genomic_DNA"/>
</dbReference>
<proteinExistence type="predicted"/>
<evidence type="ECO:0000313" key="3">
    <source>
        <dbReference type="Proteomes" id="UP001152658"/>
    </source>
</evidence>
<reference evidence="2" key="1">
    <citation type="submission" date="2022-06" db="EMBL/GenBank/DDBJ databases">
        <authorList>
            <person name="Goudenege D."/>
            <person name="Le Roux F."/>
        </authorList>
    </citation>
    <scope>NUCLEOTIDE SEQUENCE</scope>
    <source>
        <strain evidence="2">12-063</strain>
    </source>
</reference>
<sequence>MVSDWLHYFSLFFHSIGDLTHIIIFTLVQLKIPQLGFIETFR</sequence>
<comment type="caution">
    <text evidence="2">The sequence shown here is derived from an EMBL/GenBank/DDBJ whole genome shotgun (WGS) entry which is preliminary data.</text>
</comment>
<gene>
    <name evidence="2" type="ORF">VAE063_1000228</name>
</gene>
<feature type="transmembrane region" description="Helical" evidence="1">
    <location>
        <begin position="6"/>
        <end position="28"/>
    </location>
</feature>
<keyword evidence="3" id="KW-1185">Reference proteome</keyword>
<keyword evidence="1" id="KW-0812">Transmembrane</keyword>
<evidence type="ECO:0000256" key="1">
    <source>
        <dbReference type="SAM" id="Phobius"/>
    </source>
</evidence>
<name>A0ABN8TMA8_9VIBR</name>
<dbReference type="Proteomes" id="UP001152658">
    <property type="component" value="Unassembled WGS sequence"/>
</dbReference>
<evidence type="ECO:0000313" key="2">
    <source>
        <dbReference type="EMBL" id="CAH8190918.1"/>
    </source>
</evidence>
<keyword evidence="1" id="KW-0472">Membrane</keyword>